<dbReference type="RefSeq" id="WP_268757889.1">
    <property type="nucleotide sequence ID" value="NZ_CP113836.1"/>
</dbReference>
<accession>A0ABY7B8Q6</accession>
<keyword evidence="3" id="KW-1185">Reference proteome</keyword>
<dbReference type="EMBL" id="CP113836">
    <property type="protein sequence ID" value="WAL67794.1"/>
    <property type="molecule type" value="Genomic_DNA"/>
</dbReference>
<dbReference type="InterPro" id="IPR018060">
    <property type="entry name" value="HTH_AraC"/>
</dbReference>
<name>A0ABY7B8Q6_9PSEU</name>
<organism evidence="2 3">
    <name type="scientific">Amycolatopsis cynarae</name>
    <dbReference type="NCBI Taxonomy" id="2995223"/>
    <lineage>
        <taxon>Bacteria</taxon>
        <taxon>Bacillati</taxon>
        <taxon>Actinomycetota</taxon>
        <taxon>Actinomycetes</taxon>
        <taxon>Pseudonocardiales</taxon>
        <taxon>Pseudonocardiaceae</taxon>
        <taxon>Amycolatopsis</taxon>
    </lineage>
</organism>
<reference evidence="2" key="1">
    <citation type="submission" date="2022-11" db="EMBL/GenBank/DDBJ databases">
        <authorList>
            <person name="Mo P."/>
        </authorList>
    </citation>
    <scope>NUCLEOTIDE SEQUENCE</scope>
    <source>
        <strain evidence="2">HUAS 11-8</strain>
    </source>
</reference>
<dbReference type="PROSITE" id="PS01124">
    <property type="entry name" value="HTH_ARAC_FAMILY_2"/>
    <property type="match status" value="1"/>
</dbReference>
<evidence type="ECO:0000259" key="1">
    <source>
        <dbReference type="PROSITE" id="PS01124"/>
    </source>
</evidence>
<evidence type="ECO:0000313" key="3">
    <source>
        <dbReference type="Proteomes" id="UP001163203"/>
    </source>
</evidence>
<evidence type="ECO:0000313" key="2">
    <source>
        <dbReference type="EMBL" id="WAL67794.1"/>
    </source>
</evidence>
<sequence length="85" mass="9499">MRLIEDETAAVFNVGELARHLGVTVRALELGFRRALDETPHEYLRRIRLGRAHRELVAADAYGVTPSVSLKASPAEEATRCRRDA</sequence>
<dbReference type="Proteomes" id="UP001163203">
    <property type="component" value="Chromosome"/>
</dbReference>
<proteinExistence type="predicted"/>
<dbReference type="SMART" id="SM00342">
    <property type="entry name" value="HTH_ARAC"/>
    <property type="match status" value="1"/>
</dbReference>
<protein>
    <submittedName>
        <fullName evidence="2">Helix-turn-helix domain-containing protein</fullName>
    </submittedName>
</protein>
<dbReference type="Gene3D" id="1.10.10.60">
    <property type="entry name" value="Homeodomain-like"/>
    <property type="match status" value="1"/>
</dbReference>
<feature type="domain" description="HTH araC/xylS-type" evidence="1">
    <location>
        <begin position="1"/>
        <end position="65"/>
    </location>
</feature>
<gene>
    <name evidence="2" type="ORF">ORV05_08480</name>
</gene>
<dbReference type="Pfam" id="PF12833">
    <property type="entry name" value="HTH_18"/>
    <property type="match status" value="1"/>
</dbReference>